<evidence type="ECO:0000313" key="3">
    <source>
        <dbReference type="Proteomes" id="UP000002407"/>
    </source>
</evidence>
<dbReference type="KEGG" id="cha:CHAB381_0355"/>
<dbReference type="EMBL" id="CP000776">
    <property type="protein sequence ID" value="ABS52489.1"/>
    <property type="molecule type" value="Genomic_DNA"/>
</dbReference>
<dbReference type="HOGENOM" id="CLU_171649_0_0_7"/>
<dbReference type="OrthoDB" id="5361981at2"/>
<dbReference type="Proteomes" id="UP000002407">
    <property type="component" value="Chromosome"/>
</dbReference>
<keyword evidence="1" id="KW-0472">Membrane</keyword>
<name>A7I0B6_CAMHC</name>
<reference evidence="3" key="1">
    <citation type="submission" date="2007-07" db="EMBL/GenBank/DDBJ databases">
        <title>Complete genome sequence of Campylobacter hominis ATCC BAA-381, a commensal isolated from the human gastrointestinal tract.</title>
        <authorList>
            <person name="Fouts D.E."/>
            <person name="Mongodin E.F."/>
            <person name="Puiu D."/>
            <person name="Sebastian Y."/>
            <person name="Miller W.G."/>
            <person name="Mandrell R.E."/>
            <person name="Nelson K.E."/>
        </authorList>
    </citation>
    <scope>NUCLEOTIDE SEQUENCE [LARGE SCALE GENOMIC DNA]</scope>
    <source>
        <strain evidence="3">ATCC BAA-381 / LMG 19568 / NCTC 13146 / CH001A</strain>
    </source>
</reference>
<accession>A7I0B6</accession>
<keyword evidence="1" id="KW-1133">Transmembrane helix</keyword>
<feature type="transmembrane region" description="Helical" evidence="1">
    <location>
        <begin position="59"/>
        <end position="80"/>
    </location>
</feature>
<keyword evidence="3" id="KW-1185">Reference proteome</keyword>
<evidence type="ECO:0000313" key="2">
    <source>
        <dbReference type="EMBL" id="ABS52489.1"/>
    </source>
</evidence>
<proteinExistence type="predicted"/>
<dbReference type="RefSeq" id="WP_012108239.1">
    <property type="nucleotide sequence ID" value="NC_009714.1"/>
</dbReference>
<evidence type="ECO:0000256" key="1">
    <source>
        <dbReference type="SAM" id="Phobius"/>
    </source>
</evidence>
<dbReference type="AlphaFoldDB" id="A7I0B6"/>
<protein>
    <submittedName>
        <fullName evidence="2">Uncharacterized protein</fullName>
    </submittedName>
</protein>
<gene>
    <name evidence="2" type="ordered locus">CHAB381_0355</name>
</gene>
<organism evidence="2 3">
    <name type="scientific">Campylobacter hominis (strain ATCC BAA-381 / DSM 21671 / CCUG 45161 / LMG 19568 / NCTC 13146 / CH001A)</name>
    <dbReference type="NCBI Taxonomy" id="360107"/>
    <lineage>
        <taxon>Bacteria</taxon>
        <taxon>Pseudomonadati</taxon>
        <taxon>Campylobacterota</taxon>
        <taxon>Epsilonproteobacteria</taxon>
        <taxon>Campylobacterales</taxon>
        <taxon>Campylobacteraceae</taxon>
        <taxon>Campylobacter</taxon>
    </lineage>
</organism>
<keyword evidence="1" id="KW-0812">Transmembrane</keyword>
<dbReference type="STRING" id="360107.CHAB381_0355"/>
<sequence length="92" mass="9926">MFLTNTRKPLDHFISGAILSVLVTNKKQNPGNIVKTALQGGLGASFAISASNNIANKEYANALMCIGIGVCAVTMIENIFNKKEKNEQSKNR</sequence>